<feature type="domain" description="Heterokaryon incompatibility" evidence="2">
    <location>
        <begin position="111"/>
        <end position="198"/>
    </location>
</feature>
<proteinExistence type="predicted"/>
<dbReference type="PANTHER" id="PTHR33112">
    <property type="entry name" value="DOMAIN PROTEIN, PUTATIVE-RELATED"/>
    <property type="match status" value="1"/>
</dbReference>
<comment type="caution">
    <text evidence="3">The sequence shown here is derived from an EMBL/GenBank/DDBJ whole genome shotgun (WGS) entry which is preliminary data.</text>
</comment>
<evidence type="ECO:0000259" key="2">
    <source>
        <dbReference type="Pfam" id="PF06985"/>
    </source>
</evidence>
<feature type="region of interest" description="Disordered" evidence="1">
    <location>
        <begin position="1"/>
        <end position="46"/>
    </location>
</feature>
<protein>
    <recommendedName>
        <fullName evidence="2">Heterokaryon incompatibility domain-containing protein</fullName>
    </recommendedName>
</protein>
<dbReference type="AlphaFoldDB" id="A0AAD7TSM7"/>
<sequence>MSTRSSHASVGKPPASGVPSDDALTRNETMSVSGIEESGGPSPDRSASKEYAVVLYVTLDSLTQSDTIPILDITTSATIGRVRLIDCDQYLEHDTLVVHEFFDFPIPNHPYAALSYVWRGNAVDESTVGPRFSVAGAEDGDPVGIHALKHACVAALRLGVKYLWLDRLCIMQTSKDDKRWQITQMFRIYKESAASIVFPGGIQRLVSLDEPTTWINRGWTLQEALAPPRVDVVYAWPHGSGMYHGVFRGDIRELVPGQSAITPLRELLALNGFRSTMFFPSSTGTPTSFRTTIFGLPTDTSVRPVVPDQTTEVVIFMLKNALAFGGETFDERAPAIWRSALFRASSRPVDMVFSIMGVFGVSLDPRGFDADDRLGATVALMRAILAREGGRASWLSLAPYLPPHPRLSTFPVFPKTSVDGRVELALGLTTVGGESKRRAAILDTRRITMPMGSMDEAGYLRISRKAVRIHALPLAFPVPGEGHHDHLESSQTADPPLCCLAFRAIDGTGWRFYGLPEDDVQHPPSSDSVPKDNWKTLAVLVGWHNEFSLEGQWMGPRFLNAMLVREHAPEMFHVESYFELSHKLEGWVNTWEEMDLRIGGPGDPRHASKPHEIQ</sequence>
<evidence type="ECO:0000313" key="3">
    <source>
        <dbReference type="EMBL" id="KAJ8475188.1"/>
    </source>
</evidence>
<keyword evidence="4" id="KW-1185">Reference proteome</keyword>
<evidence type="ECO:0000313" key="4">
    <source>
        <dbReference type="Proteomes" id="UP001215151"/>
    </source>
</evidence>
<dbReference type="Proteomes" id="UP001215151">
    <property type="component" value="Unassembled WGS sequence"/>
</dbReference>
<dbReference type="Pfam" id="PF06985">
    <property type="entry name" value="HET"/>
    <property type="match status" value="1"/>
</dbReference>
<organism evidence="3 4">
    <name type="scientific">Trametes cubensis</name>
    <dbReference type="NCBI Taxonomy" id="1111947"/>
    <lineage>
        <taxon>Eukaryota</taxon>
        <taxon>Fungi</taxon>
        <taxon>Dikarya</taxon>
        <taxon>Basidiomycota</taxon>
        <taxon>Agaricomycotina</taxon>
        <taxon>Agaricomycetes</taxon>
        <taxon>Polyporales</taxon>
        <taxon>Polyporaceae</taxon>
        <taxon>Trametes</taxon>
    </lineage>
</organism>
<reference evidence="3" key="1">
    <citation type="submission" date="2022-11" db="EMBL/GenBank/DDBJ databases">
        <title>Genome Sequence of Cubamyces cubensis.</title>
        <authorList>
            <person name="Buettner E."/>
        </authorList>
    </citation>
    <scope>NUCLEOTIDE SEQUENCE</scope>
    <source>
        <strain evidence="3">MPL-01</strain>
    </source>
</reference>
<dbReference type="PANTHER" id="PTHR33112:SF16">
    <property type="entry name" value="HETEROKARYON INCOMPATIBILITY DOMAIN-CONTAINING PROTEIN"/>
    <property type="match status" value="1"/>
</dbReference>
<dbReference type="EMBL" id="JAPEVG010000166">
    <property type="protein sequence ID" value="KAJ8475188.1"/>
    <property type="molecule type" value="Genomic_DNA"/>
</dbReference>
<gene>
    <name evidence="3" type="ORF">ONZ51_g6717</name>
</gene>
<dbReference type="InterPro" id="IPR010730">
    <property type="entry name" value="HET"/>
</dbReference>
<evidence type="ECO:0000256" key="1">
    <source>
        <dbReference type="SAM" id="MobiDB-lite"/>
    </source>
</evidence>
<name>A0AAD7TSM7_9APHY</name>
<accession>A0AAD7TSM7</accession>